<feature type="transmembrane region" description="Helical" evidence="2">
    <location>
        <begin position="44"/>
        <end position="65"/>
    </location>
</feature>
<gene>
    <name evidence="3" type="ORF">SAMN05444920_106134</name>
</gene>
<accession>A0A1H6DSX0</accession>
<keyword evidence="4" id="KW-1185">Reference proteome</keyword>
<feature type="region of interest" description="Disordered" evidence="1">
    <location>
        <begin position="1"/>
        <end position="21"/>
    </location>
</feature>
<evidence type="ECO:0008006" key="5">
    <source>
        <dbReference type="Google" id="ProtNLM"/>
    </source>
</evidence>
<dbReference type="OrthoDB" id="3612087at2"/>
<keyword evidence="2" id="KW-1133">Transmembrane helix</keyword>
<protein>
    <recommendedName>
        <fullName evidence="5">CU044_5270 family protein</fullName>
    </recommendedName>
</protein>
<sequence length="359" mass="40127">MEELQELRHRHDAMPDPAPESVERARARLNAHMRRPRTRRVRPVWGLSLAGGAAAALLAVAVTVFPQTAPEKKETPLARPSTTVTELRIRPVANAADLAGNAAVLAAGEPVWTAESEQWGYVKTANAQTRVDGGEWLRGAPEVTNTREMWRRLNDKAFAAMEEGKLKIYKGSEFEVTYPYLLALPTDPGQLLARVYETVDAENARNRESIRQRVLERAKVTGKTPEETERAVKESLTPFTSQDRDRWAFQLIAMGMGDAALPARLRAAMYGAMARIPGVRYEAKSSDLLKRQGITLYHVLDGYLRDEIFVNPKTYEYLGYRTVVVKDHQDPMTPYAKGEIHHWSALVTAGVVDEAGQRP</sequence>
<dbReference type="AlphaFoldDB" id="A0A1H6DSX0"/>
<evidence type="ECO:0000256" key="2">
    <source>
        <dbReference type="SAM" id="Phobius"/>
    </source>
</evidence>
<evidence type="ECO:0000313" key="4">
    <source>
        <dbReference type="Proteomes" id="UP000236732"/>
    </source>
</evidence>
<keyword evidence="2" id="KW-0472">Membrane</keyword>
<name>A0A1H6DSX0_9ACTN</name>
<organism evidence="3 4">
    <name type="scientific">Nonomuraea solani</name>
    <dbReference type="NCBI Taxonomy" id="1144553"/>
    <lineage>
        <taxon>Bacteria</taxon>
        <taxon>Bacillati</taxon>
        <taxon>Actinomycetota</taxon>
        <taxon>Actinomycetes</taxon>
        <taxon>Streptosporangiales</taxon>
        <taxon>Streptosporangiaceae</taxon>
        <taxon>Nonomuraea</taxon>
    </lineage>
</organism>
<proteinExistence type="predicted"/>
<feature type="compositionally biased region" description="Basic and acidic residues" evidence="1">
    <location>
        <begin position="1"/>
        <end position="14"/>
    </location>
</feature>
<reference evidence="3 4" key="1">
    <citation type="submission" date="2016-10" db="EMBL/GenBank/DDBJ databases">
        <authorList>
            <person name="de Groot N.N."/>
        </authorList>
    </citation>
    <scope>NUCLEOTIDE SEQUENCE [LARGE SCALE GENOMIC DNA]</scope>
    <source>
        <strain evidence="3 4">CGMCC 4.7037</strain>
    </source>
</reference>
<dbReference type="RefSeq" id="WP_103958082.1">
    <property type="nucleotide sequence ID" value="NZ_FNVT01000006.1"/>
</dbReference>
<dbReference type="EMBL" id="FNVT01000006">
    <property type="protein sequence ID" value="SEG87816.1"/>
    <property type="molecule type" value="Genomic_DNA"/>
</dbReference>
<keyword evidence="2" id="KW-0812">Transmembrane</keyword>
<dbReference type="Proteomes" id="UP000236732">
    <property type="component" value="Unassembled WGS sequence"/>
</dbReference>
<evidence type="ECO:0000313" key="3">
    <source>
        <dbReference type="EMBL" id="SEG87816.1"/>
    </source>
</evidence>
<evidence type="ECO:0000256" key="1">
    <source>
        <dbReference type="SAM" id="MobiDB-lite"/>
    </source>
</evidence>